<evidence type="ECO:0000313" key="2">
    <source>
        <dbReference type="Proteomes" id="UP001589646"/>
    </source>
</evidence>
<dbReference type="RefSeq" id="WP_346123741.1">
    <property type="nucleotide sequence ID" value="NZ_BAAAXC010000014.1"/>
</dbReference>
<evidence type="ECO:0008006" key="3">
    <source>
        <dbReference type="Google" id="ProtNLM"/>
    </source>
</evidence>
<accession>A0ABV5PTT5</accession>
<name>A0ABV5PTT5_9ACTN</name>
<reference evidence="1 2" key="1">
    <citation type="submission" date="2024-09" db="EMBL/GenBank/DDBJ databases">
        <authorList>
            <person name="Sun Q."/>
            <person name="Mori K."/>
        </authorList>
    </citation>
    <scope>NUCLEOTIDE SEQUENCE [LARGE SCALE GENOMIC DNA]</scope>
    <source>
        <strain evidence="1 2">JCM 3323</strain>
    </source>
</reference>
<dbReference type="Proteomes" id="UP001589646">
    <property type="component" value="Unassembled WGS sequence"/>
</dbReference>
<dbReference type="EMBL" id="JBHMCE010000002">
    <property type="protein sequence ID" value="MFB9526590.1"/>
    <property type="molecule type" value="Genomic_DNA"/>
</dbReference>
<evidence type="ECO:0000313" key="1">
    <source>
        <dbReference type="EMBL" id="MFB9526590.1"/>
    </source>
</evidence>
<comment type="caution">
    <text evidence="1">The sequence shown here is derived from an EMBL/GenBank/DDBJ whole genome shotgun (WGS) entry which is preliminary data.</text>
</comment>
<sequence>MSEGYPIAAQKEALRLICEHGPLDTHQLGERLVTARGLSSDPGYAPAIARMAGTLTWRLQAQGFIAEGHAGDLWTTTPDGRELISCTGERR</sequence>
<protein>
    <recommendedName>
        <fullName evidence="3">Restriction system protein Mrr-like N-terminal domain-containing protein</fullName>
    </recommendedName>
</protein>
<keyword evidence="2" id="KW-1185">Reference proteome</keyword>
<proteinExistence type="predicted"/>
<gene>
    <name evidence="1" type="ORF">ACFFRN_08190</name>
</gene>
<organism evidence="1 2">
    <name type="scientific">Nonomuraea roseola</name>
    <dbReference type="NCBI Taxonomy" id="46179"/>
    <lineage>
        <taxon>Bacteria</taxon>
        <taxon>Bacillati</taxon>
        <taxon>Actinomycetota</taxon>
        <taxon>Actinomycetes</taxon>
        <taxon>Streptosporangiales</taxon>
        <taxon>Streptosporangiaceae</taxon>
        <taxon>Nonomuraea</taxon>
    </lineage>
</organism>